<sequence>MLKRHQRIRVKNQGSAFYKFKGYVDEILDPGSGFTFRILVKLDDWHTPLSFGEDELEKYDDD</sequence>
<dbReference type="EMBL" id="MT778839">
    <property type="protein sequence ID" value="QNH72013.1"/>
    <property type="molecule type" value="Genomic_DNA"/>
</dbReference>
<evidence type="ECO:0000313" key="2">
    <source>
        <dbReference type="Proteomes" id="UP000515832"/>
    </source>
</evidence>
<reference evidence="1 2" key="1">
    <citation type="submission" date="2020-07" db="EMBL/GenBank/DDBJ databases">
        <title>Complete genome sequence of Rhizobium leguminosarum bacteriophage vB_RlegM_P9VFCI.</title>
        <authorList>
            <person name="Gunathilake D."/>
            <person name="Bhat S."/>
            <person name="Yost C.K."/>
            <person name="Hynes M.F."/>
        </authorList>
    </citation>
    <scope>NUCLEOTIDE SEQUENCE [LARGE SCALE GENOMIC DNA]</scope>
</reference>
<organism evidence="1 2">
    <name type="scientific">Rhizobium phage P9VFCI</name>
    <dbReference type="NCBI Taxonomy" id="2763531"/>
    <lineage>
        <taxon>Viruses</taxon>
        <taxon>Duplodnaviria</taxon>
        <taxon>Heunggongvirae</taxon>
        <taxon>Uroviricota</taxon>
        <taxon>Caudoviricetes</taxon>
        <taxon>Pootjesviridae</taxon>
        <taxon>Innesvirus</taxon>
        <taxon>Innesvirus P9VFCI</taxon>
    </lineage>
</organism>
<keyword evidence="2" id="KW-1185">Reference proteome</keyword>
<name>A0A7G7WXR9_9CAUD</name>
<gene>
    <name evidence="1" type="ORF">P9VFCI_045</name>
</gene>
<accession>A0A7G7WXR9</accession>
<proteinExistence type="predicted"/>
<dbReference type="Proteomes" id="UP000515832">
    <property type="component" value="Segment"/>
</dbReference>
<evidence type="ECO:0000313" key="1">
    <source>
        <dbReference type="EMBL" id="QNH72013.1"/>
    </source>
</evidence>
<protein>
    <submittedName>
        <fullName evidence="1">Uncharacterized protein</fullName>
    </submittedName>
</protein>